<accession>A0A0G4GMQ5</accession>
<feature type="compositionally biased region" description="Pro residues" evidence="3">
    <location>
        <begin position="232"/>
        <end position="246"/>
    </location>
</feature>
<proteinExistence type="predicted"/>
<dbReference type="VEuPathDB" id="CryptoDB:Cvel_22583"/>
<dbReference type="GO" id="GO:0005576">
    <property type="term" value="C:extracellular region"/>
    <property type="evidence" value="ECO:0007669"/>
    <property type="project" value="InterPro"/>
</dbReference>
<feature type="signal peptide" evidence="4">
    <location>
        <begin position="1"/>
        <end position="19"/>
    </location>
</feature>
<evidence type="ECO:0000256" key="3">
    <source>
        <dbReference type="SAM" id="MobiDB-lite"/>
    </source>
</evidence>
<feature type="domain" description="Apple" evidence="5">
    <location>
        <begin position="26"/>
        <end position="96"/>
    </location>
</feature>
<dbReference type="InterPro" id="IPR003609">
    <property type="entry name" value="Pan_app"/>
</dbReference>
<evidence type="ECO:0000313" key="6">
    <source>
        <dbReference type="EMBL" id="CEM31471.1"/>
    </source>
</evidence>
<dbReference type="PROSITE" id="PS50948">
    <property type="entry name" value="PAN"/>
    <property type="match status" value="1"/>
</dbReference>
<protein>
    <recommendedName>
        <fullName evidence="5">Apple domain-containing protein</fullName>
    </recommendedName>
</protein>
<gene>
    <name evidence="6" type="ORF">Cvel_22583</name>
</gene>
<evidence type="ECO:0000256" key="2">
    <source>
        <dbReference type="ARBA" id="ARBA00023157"/>
    </source>
</evidence>
<feature type="region of interest" description="Disordered" evidence="3">
    <location>
        <begin position="219"/>
        <end position="316"/>
    </location>
</feature>
<keyword evidence="4" id="KW-0732">Signal</keyword>
<dbReference type="Gene3D" id="3.50.4.10">
    <property type="entry name" value="Hepatocyte Growth Factor"/>
    <property type="match status" value="2"/>
</dbReference>
<organism evidence="6">
    <name type="scientific">Chromera velia CCMP2878</name>
    <dbReference type="NCBI Taxonomy" id="1169474"/>
    <lineage>
        <taxon>Eukaryota</taxon>
        <taxon>Sar</taxon>
        <taxon>Alveolata</taxon>
        <taxon>Colpodellida</taxon>
        <taxon>Chromeraceae</taxon>
        <taxon>Chromera</taxon>
    </lineage>
</organism>
<evidence type="ECO:0000256" key="4">
    <source>
        <dbReference type="SAM" id="SignalP"/>
    </source>
</evidence>
<sequence>MSKLTAGLALAASLLLAESRSDLPYCVEIHKRIPGAPHSAFKIQDPRDCQAICEATSEPRCTGFNWYPLDERCELFIVEEFEKESSFGAVSGPRVCADDLTEFPEYSEAACAAWGEKASGEETGVQFAEEPWECLTACQEAESCSTYVFNMNNGMCSFLDASSLTGSKERMAGFVSGPPQCTGRTESFPVYEPISSRSPEEIAAIPALAVSGPHSMGADMFAPASSSESAPAPAPAAAGPPPPPMGPDGRPITAPPAMGPDGRPLSGGPGGMMNPPSAGAGGGGGGWTLPGFGAPALSDCEIGSDGNCLPRLRGSS</sequence>
<feature type="compositionally biased region" description="Low complexity" evidence="3">
    <location>
        <begin position="222"/>
        <end position="231"/>
    </location>
</feature>
<feature type="chain" id="PRO_5005190377" description="Apple domain-containing protein" evidence="4">
    <location>
        <begin position="20"/>
        <end position="316"/>
    </location>
</feature>
<dbReference type="GO" id="GO:0006508">
    <property type="term" value="P:proteolysis"/>
    <property type="evidence" value="ECO:0007669"/>
    <property type="project" value="InterPro"/>
</dbReference>
<dbReference type="SMART" id="SM00223">
    <property type="entry name" value="APPLE"/>
    <property type="match status" value="2"/>
</dbReference>
<evidence type="ECO:0000256" key="1">
    <source>
        <dbReference type="ARBA" id="ARBA00022737"/>
    </source>
</evidence>
<reference evidence="6" key="1">
    <citation type="submission" date="2014-11" db="EMBL/GenBank/DDBJ databases">
        <authorList>
            <person name="Otto D Thomas"/>
            <person name="Naeem Raeece"/>
        </authorList>
    </citation>
    <scope>NUCLEOTIDE SEQUENCE</scope>
</reference>
<dbReference type="AlphaFoldDB" id="A0A0G4GMQ5"/>
<dbReference type="PhylomeDB" id="A0A0G4GMQ5"/>
<dbReference type="InterPro" id="IPR000177">
    <property type="entry name" value="Apple"/>
</dbReference>
<evidence type="ECO:0000259" key="5">
    <source>
        <dbReference type="PROSITE" id="PS50948"/>
    </source>
</evidence>
<name>A0A0G4GMQ5_9ALVE</name>
<dbReference type="SUPFAM" id="SSF57414">
    <property type="entry name" value="Hairpin loop containing domain-like"/>
    <property type="match status" value="2"/>
</dbReference>
<keyword evidence="1" id="KW-0677">Repeat</keyword>
<dbReference type="Pfam" id="PF00024">
    <property type="entry name" value="PAN_1"/>
    <property type="match status" value="2"/>
</dbReference>
<dbReference type="EMBL" id="CDMZ01001362">
    <property type="protein sequence ID" value="CEM31471.1"/>
    <property type="molecule type" value="Genomic_DNA"/>
</dbReference>
<keyword evidence="2" id="KW-1015">Disulfide bond</keyword>
<feature type="compositionally biased region" description="Gly residues" evidence="3">
    <location>
        <begin position="279"/>
        <end position="288"/>
    </location>
</feature>